<dbReference type="EMBL" id="OE004071">
    <property type="protein sequence ID" value="CAD7460823.1"/>
    <property type="molecule type" value="Genomic_DNA"/>
</dbReference>
<organism evidence="6">
    <name type="scientific">Timema tahoe</name>
    <dbReference type="NCBI Taxonomy" id="61484"/>
    <lineage>
        <taxon>Eukaryota</taxon>
        <taxon>Metazoa</taxon>
        <taxon>Ecdysozoa</taxon>
        <taxon>Arthropoda</taxon>
        <taxon>Hexapoda</taxon>
        <taxon>Insecta</taxon>
        <taxon>Pterygota</taxon>
        <taxon>Neoptera</taxon>
        <taxon>Polyneoptera</taxon>
        <taxon>Phasmatodea</taxon>
        <taxon>Timematodea</taxon>
        <taxon>Timematoidea</taxon>
        <taxon>Timematidae</taxon>
        <taxon>Timema</taxon>
    </lineage>
</organism>
<evidence type="ECO:0000256" key="4">
    <source>
        <dbReference type="ARBA" id="ARBA00022840"/>
    </source>
</evidence>
<keyword evidence="3" id="KW-0347">Helicase</keyword>
<dbReference type="GO" id="GO:0051880">
    <property type="term" value="F:G-quadruplex DNA binding"/>
    <property type="evidence" value="ECO:0007669"/>
    <property type="project" value="TreeGrafter"/>
</dbReference>
<sequence>MCLDTRRCYRNPGKDYENPREIETKIIPVCTRQQSNMVPCTEISSPDVVSSVSCEELKEGDREKHLLHTLNALDSDENLTPLGYHLANLPLDPQTGKMILMGAMFSCIDPIFSVAASLTFKDPFVIPLGKEDQVNKCKIELSNGSKSDHLVIAEAVKLWERAKTHGHSRDFCWDYFLSQNTMNLLKLGNDPLNRKAVRFWQGHLMIILSRALYNSGGWWPRDLGKQLWMWGHGLYYLTEPVPTFTQTIQ</sequence>
<keyword evidence="4" id="KW-0067">ATP-binding</keyword>
<dbReference type="AlphaFoldDB" id="A0A7R9ILZ0"/>
<dbReference type="InterPro" id="IPR007502">
    <property type="entry name" value="Helicase-assoc_dom"/>
</dbReference>
<evidence type="ECO:0000256" key="2">
    <source>
        <dbReference type="ARBA" id="ARBA00022801"/>
    </source>
</evidence>
<dbReference type="Gene3D" id="1.20.120.1080">
    <property type="match status" value="1"/>
</dbReference>
<dbReference type="Pfam" id="PF04408">
    <property type="entry name" value="WHD_HA2"/>
    <property type="match status" value="1"/>
</dbReference>
<dbReference type="GO" id="GO:0003678">
    <property type="term" value="F:DNA helicase activity"/>
    <property type="evidence" value="ECO:0007669"/>
    <property type="project" value="TreeGrafter"/>
</dbReference>
<name>A0A7R9ILZ0_9NEOP</name>
<keyword evidence="1" id="KW-0547">Nucleotide-binding</keyword>
<dbReference type="InterPro" id="IPR027417">
    <property type="entry name" value="P-loop_NTPase"/>
</dbReference>
<dbReference type="SMART" id="SM00847">
    <property type="entry name" value="HA2"/>
    <property type="match status" value="1"/>
</dbReference>
<dbReference type="PANTHER" id="PTHR18934:SF237">
    <property type="entry name" value="ATP-DEPENDENT DNA_RNA HELICASE DHX36"/>
    <property type="match status" value="1"/>
</dbReference>
<dbReference type="GO" id="GO:0005634">
    <property type="term" value="C:nucleus"/>
    <property type="evidence" value="ECO:0007669"/>
    <property type="project" value="TreeGrafter"/>
</dbReference>
<keyword evidence="2" id="KW-0378">Hydrolase</keyword>
<reference evidence="6" key="1">
    <citation type="submission" date="2020-11" db="EMBL/GenBank/DDBJ databases">
        <authorList>
            <person name="Tran Van P."/>
        </authorList>
    </citation>
    <scope>NUCLEOTIDE SEQUENCE</scope>
</reference>
<dbReference type="GO" id="GO:0002151">
    <property type="term" value="F:G-quadruplex RNA binding"/>
    <property type="evidence" value="ECO:0007669"/>
    <property type="project" value="TreeGrafter"/>
</dbReference>
<feature type="domain" description="Helicase-associated" evidence="5">
    <location>
        <begin position="62"/>
        <end position="153"/>
    </location>
</feature>
<dbReference type="GO" id="GO:0005737">
    <property type="term" value="C:cytoplasm"/>
    <property type="evidence" value="ECO:0007669"/>
    <property type="project" value="TreeGrafter"/>
</dbReference>
<evidence type="ECO:0000259" key="5">
    <source>
        <dbReference type="SMART" id="SM00847"/>
    </source>
</evidence>
<protein>
    <recommendedName>
        <fullName evidence="5">Helicase-associated domain-containing protein</fullName>
    </recommendedName>
</protein>
<dbReference type="InterPro" id="IPR048333">
    <property type="entry name" value="HA2_WH"/>
</dbReference>
<evidence type="ECO:0000256" key="1">
    <source>
        <dbReference type="ARBA" id="ARBA00022741"/>
    </source>
</evidence>
<dbReference type="FunFam" id="1.20.120.1080:FF:000002">
    <property type="entry name" value="Putative ATP-dependent RNA helicase DHX36"/>
    <property type="match status" value="1"/>
</dbReference>
<dbReference type="GO" id="GO:0005524">
    <property type="term" value="F:ATP binding"/>
    <property type="evidence" value="ECO:0007669"/>
    <property type="project" value="UniProtKB-KW"/>
</dbReference>
<evidence type="ECO:0000256" key="3">
    <source>
        <dbReference type="ARBA" id="ARBA00022806"/>
    </source>
</evidence>
<dbReference type="GO" id="GO:0016787">
    <property type="term" value="F:hydrolase activity"/>
    <property type="evidence" value="ECO:0007669"/>
    <property type="project" value="UniProtKB-KW"/>
</dbReference>
<gene>
    <name evidence="6" type="ORF">TTEB3V08_LOCUS8740</name>
</gene>
<proteinExistence type="predicted"/>
<dbReference type="PANTHER" id="PTHR18934">
    <property type="entry name" value="ATP-DEPENDENT RNA HELICASE"/>
    <property type="match status" value="1"/>
</dbReference>
<dbReference type="SUPFAM" id="SSF52540">
    <property type="entry name" value="P-loop containing nucleoside triphosphate hydrolases"/>
    <property type="match status" value="1"/>
</dbReference>
<dbReference type="GO" id="GO:0003724">
    <property type="term" value="F:RNA helicase activity"/>
    <property type="evidence" value="ECO:0007669"/>
    <property type="project" value="TreeGrafter"/>
</dbReference>
<evidence type="ECO:0000313" key="6">
    <source>
        <dbReference type="EMBL" id="CAD7460823.1"/>
    </source>
</evidence>
<accession>A0A7R9ILZ0</accession>
<dbReference type="Pfam" id="PF21010">
    <property type="entry name" value="HA2_C"/>
    <property type="match status" value="1"/>
</dbReference>